<dbReference type="InterPro" id="IPR015813">
    <property type="entry name" value="Pyrv/PenolPyrv_kinase-like_dom"/>
</dbReference>
<keyword evidence="2" id="KW-1185">Reference proteome</keyword>
<gene>
    <name evidence="1" type="primary">PPC1</name>
    <name evidence="1" type="ORF">KSP40_PGU002444</name>
</gene>
<dbReference type="SUPFAM" id="SSF51621">
    <property type="entry name" value="Phosphoenolpyruvate/pyruvate domain"/>
    <property type="match status" value="1"/>
</dbReference>
<sequence>MSGLYSALFLPVSASFPSSTPLIHGDGCLSSSPMTFDAGNLALPPSSLEDPHDGEVNSGSRQKFWKKIPQNEPYRVIHVDVRDKLYHTQERAHQLLSNEISDIPEKAAFTNAEQVRSFFPINFENVSHCLMKRLKS</sequence>
<proteinExistence type="predicted"/>
<dbReference type="Proteomes" id="UP001412067">
    <property type="component" value="Unassembled WGS sequence"/>
</dbReference>
<organism evidence="1 2">
    <name type="scientific">Platanthera guangdongensis</name>
    <dbReference type="NCBI Taxonomy" id="2320717"/>
    <lineage>
        <taxon>Eukaryota</taxon>
        <taxon>Viridiplantae</taxon>
        <taxon>Streptophyta</taxon>
        <taxon>Embryophyta</taxon>
        <taxon>Tracheophyta</taxon>
        <taxon>Spermatophyta</taxon>
        <taxon>Magnoliopsida</taxon>
        <taxon>Liliopsida</taxon>
        <taxon>Asparagales</taxon>
        <taxon>Orchidaceae</taxon>
        <taxon>Orchidoideae</taxon>
        <taxon>Orchideae</taxon>
        <taxon>Orchidinae</taxon>
        <taxon>Platanthera</taxon>
    </lineage>
</organism>
<evidence type="ECO:0000313" key="2">
    <source>
        <dbReference type="Proteomes" id="UP001412067"/>
    </source>
</evidence>
<evidence type="ECO:0000313" key="1">
    <source>
        <dbReference type="EMBL" id="KAK8943308.1"/>
    </source>
</evidence>
<dbReference type="InterPro" id="IPR021135">
    <property type="entry name" value="PEP_COase"/>
</dbReference>
<dbReference type="EMBL" id="JBBWWR010000018">
    <property type="protein sequence ID" value="KAK8943308.1"/>
    <property type="molecule type" value="Genomic_DNA"/>
</dbReference>
<dbReference type="Gene3D" id="1.20.1440.90">
    <property type="entry name" value="Phosphoenolpyruvate/pyruvate domain"/>
    <property type="match status" value="1"/>
</dbReference>
<dbReference type="Pfam" id="PF00311">
    <property type="entry name" value="PEPcase"/>
    <property type="match status" value="1"/>
</dbReference>
<reference evidence="1 2" key="1">
    <citation type="journal article" date="2022" name="Nat. Plants">
        <title>Genomes of leafy and leafless Platanthera orchids illuminate the evolution of mycoheterotrophy.</title>
        <authorList>
            <person name="Li M.H."/>
            <person name="Liu K.W."/>
            <person name="Li Z."/>
            <person name="Lu H.C."/>
            <person name="Ye Q.L."/>
            <person name="Zhang D."/>
            <person name="Wang J.Y."/>
            <person name="Li Y.F."/>
            <person name="Zhong Z.M."/>
            <person name="Liu X."/>
            <person name="Yu X."/>
            <person name="Liu D.K."/>
            <person name="Tu X.D."/>
            <person name="Liu B."/>
            <person name="Hao Y."/>
            <person name="Liao X.Y."/>
            <person name="Jiang Y.T."/>
            <person name="Sun W.H."/>
            <person name="Chen J."/>
            <person name="Chen Y.Q."/>
            <person name="Ai Y."/>
            <person name="Zhai J.W."/>
            <person name="Wu S.S."/>
            <person name="Zhou Z."/>
            <person name="Hsiao Y.Y."/>
            <person name="Wu W.L."/>
            <person name="Chen Y.Y."/>
            <person name="Lin Y.F."/>
            <person name="Hsu J.L."/>
            <person name="Li C.Y."/>
            <person name="Wang Z.W."/>
            <person name="Zhao X."/>
            <person name="Zhong W.Y."/>
            <person name="Ma X.K."/>
            <person name="Ma L."/>
            <person name="Huang J."/>
            <person name="Chen G.Z."/>
            <person name="Huang M.Z."/>
            <person name="Huang L."/>
            <person name="Peng D.H."/>
            <person name="Luo Y.B."/>
            <person name="Zou S.Q."/>
            <person name="Chen S.P."/>
            <person name="Lan S."/>
            <person name="Tsai W.C."/>
            <person name="Van de Peer Y."/>
            <person name="Liu Z.J."/>
        </authorList>
    </citation>
    <scope>NUCLEOTIDE SEQUENCE [LARGE SCALE GENOMIC DNA]</scope>
    <source>
        <strain evidence="1">Lor288</strain>
    </source>
</reference>
<accession>A0ABR2LJP2</accession>
<comment type="caution">
    <text evidence="1">The sequence shown here is derived from an EMBL/GenBank/DDBJ whole genome shotgun (WGS) entry which is preliminary data.</text>
</comment>
<name>A0ABR2LJP2_9ASPA</name>
<protein>
    <submittedName>
        <fullName evidence="1">Phosphoenolpyruvate carboxylase 1</fullName>
    </submittedName>
</protein>